<name>A0A975U0W0_9PROT</name>
<dbReference type="PANTHER" id="PTHR24185:SF1">
    <property type="entry name" value="CALCIUM-INDEPENDENT PHOSPHOLIPASE A2-GAMMA"/>
    <property type="match status" value="1"/>
</dbReference>
<proteinExistence type="predicted"/>
<sequence>MARRRILSLDGGGSWALLEVWSLIQAYGAETPGHDVLAEFDFVAANSGGSLVLGGLLMDLTLGELMELFRSEARRRQIFVAGASPPARYSTDGKLAGLRAILGPTDRPLPEVASRTGNRGRPLPHVLIAAYAVEQEKGVLFRSDLTAPAASVEPVEAGRPPSVTLAEAIHASSNAPILYFDDAARLAAGNFWDGAIAGWNCPAAVAVIEALAYGWQPREIVLLSLGSGNVLVPDKRLPPPSDDLGLKLQRLSREVGMMLRAILKEPASSAPFHAHVMLGGALPTNPRDAITDGPVVRLNPMPGPATTDPPHARLAALDMDAIAAEDVAVIERLGQRWLAGFVPNEPVRMQRATGHPDIGHRTAAEALAAWAALAPRRVG</sequence>
<keyword evidence="2" id="KW-0442">Lipid degradation</keyword>
<dbReference type="AlphaFoldDB" id="A0A975U0W0"/>
<evidence type="ECO:0000256" key="1">
    <source>
        <dbReference type="ARBA" id="ARBA00022801"/>
    </source>
</evidence>
<protein>
    <recommendedName>
        <fullName evidence="3">PNPLA domain-containing protein</fullName>
    </recommendedName>
</protein>
<dbReference type="GO" id="GO:0047499">
    <property type="term" value="F:calcium-independent phospholipase A2 activity"/>
    <property type="evidence" value="ECO:0007669"/>
    <property type="project" value="TreeGrafter"/>
</dbReference>
<dbReference type="GO" id="GO:0019369">
    <property type="term" value="P:arachidonate metabolic process"/>
    <property type="evidence" value="ECO:0007669"/>
    <property type="project" value="TreeGrafter"/>
</dbReference>
<keyword evidence="1" id="KW-0378">Hydrolase</keyword>
<dbReference type="KEGG" id="elio:KO353_10450"/>
<gene>
    <name evidence="4" type="ORF">KO353_10450</name>
</gene>
<dbReference type="RefSeq" id="WP_218284627.1">
    <property type="nucleotide sequence ID" value="NZ_CP076448.1"/>
</dbReference>
<reference evidence="4" key="1">
    <citation type="submission" date="2021-06" db="EMBL/GenBank/DDBJ databases">
        <title>Elioraea tepida, sp. nov., a moderately thermophilic aerobic anoxygenic phototrophic bacterium isolated from an alkaline siliceous hot spring mat community in Yellowstone National Park, WY, USA.</title>
        <authorList>
            <person name="Saini M.K."/>
            <person name="Yoshida S."/>
            <person name="Sebastian A."/>
            <person name="Hirose S."/>
            <person name="Hara E."/>
            <person name="Tamaki H."/>
            <person name="Soulier N.T."/>
            <person name="Albert I."/>
            <person name="Hanada S."/>
            <person name="Bryant D.A."/>
            <person name="Tank M."/>
        </authorList>
    </citation>
    <scope>NUCLEOTIDE SEQUENCE</scope>
    <source>
        <strain evidence="4">MS-P2</strain>
    </source>
</reference>
<keyword evidence="5" id="KW-1185">Reference proteome</keyword>
<evidence type="ECO:0000256" key="2">
    <source>
        <dbReference type="ARBA" id="ARBA00022963"/>
    </source>
</evidence>
<evidence type="ECO:0000313" key="4">
    <source>
        <dbReference type="EMBL" id="QXM23728.1"/>
    </source>
</evidence>
<dbReference type="InterPro" id="IPR002641">
    <property type="entry name" value="PNPLA_dom"/>
</dbReference>
<keyword evidence="2" id="KW-0443">Lipid metabolism</keyword>
<dbReference type="EMBL" id="CP076448">
    <property type="protein sequence ID" value="QXM23728.1"/>
    <property type="molecule type" value="Genomic_DNA"/>
</dbReference>
<dbReference type="GO" id="GO:0016042">
    <property type="term" value="P:lipid catabolic process"/>
    <property type="evidence" value="ECO:0007669"/>
    <property type="project" value="UniProtKB-KW"/>
</dbReference>
<dbReference type="Proteomes" id="UP000694001">
    <property type="component" value="Chromosome"/>
</dbReference>
<dbReference type="GO" id="GO:0016020">
    <property type="term" value="C:membrane"/>
    <property type="evidence" value="ECO:0007669"/>
    <property type="project" value="TreeGrafter"/>
</dbReference>
<organism evidence="4 5">
    <name type="scientific">Elioraea tepida</name>
    <dbReference type="NCBI Taxonomy" id="2843330"/>
    <lineage>
        <taxon>Bacteria</taxon>
        <taxon>Pseudomonadati</taxon>
        <taxon>Pseudomonadota</taxon>
        <taxon>Alphaproteobacteria</taxon>
        <taxon>Acetobacterales</taxon>
        <taxon>Elioraeaceae</taxon>
        <taxon>Elioraea</taxon>
    </lineage>
</organism>
<feature type="domain" description="PNPLA" evidence="3">
    <location>
        <begin position="7"/>
        <end position="206"/>
    </location>
</feature>
<dbReference type="PANTHER" id="PTHR24185">
    <property type="entry name" value="CALCIUM-INDEPENDENT PHOSPHOLIPASE A2-GAMMA"/>
    <property type="match status" value="1"/>
</dbReference>
<dbReference type="Pfam" id="PF01734">
    <property type="entry name" value="Patatin"/>
    <property type="match status" value="1"/>
</dbReference>
<evidence type="ECO:0000313" key="5">
    <source>
        <dbReference type="Proteomes" id="UP000694001"/>
    </source>
</evidence>
<accession>A0A975U0W0</accession>
<evidence type="ECO:0000259" key="3">
    <source>
        <dbReference type="Pfam" id="PF01734"/>
    </source>
</evidence>